<organism evidence="1">
    <name type="scientific">marine sediment metagenome</name>
    <dbReference type="NCBI Taxonomy" id="412755"/>
    <lineage>
        <taxon>unclassified sequences</taxon>
        <taxon>metagenomes</taxon>
        <taxon>ecological metagenomes</taxon>
    </lineage>
</organism>
<proteinExistence type="predicted"/>
<gene>
    <name evidence="1" type="ORF">S06H3_10448</name>
</gene>
<name>X1LQ15_9ZZZZ</name>
<evidence type="ECO:0000313" key="1">
    <source>
        <dbReference type="EMBL" id="GAI07931.1"/>
    </source>
</evidence>
<sequence length="90" mass="9416">MPLNNPAGGLAYYEIVPVTVIRGGADATGWFEWDLSASIPANALYAEICGHTSNSAHHIGARVNGSALDRKIQVSTDDMTLSLTTGLDSA</sequence>
<feature type="non-terminal residue" evidence="1">
    <location>
        <position position="90"/>
    </location>
</feature>
<reference evidence="1" key="1">
    <citation type="journal article" date="2014" name="Front. Microbiol.">
        <title>High frequency of phylogenetically diverse reductive dehalogenase-homologous genes in deep subseafloor sedimentary metagenomes.</title>
        <authorList>
            <person name="Kawai M."/>
            <person name="Futagami T."/>
            <person name="Toyoda A."/>
            <person name="Takaki Y."/>
            <person name="Nishi S."/>
            <person name="Hori S."/>
            <person name="Arai W."/>
            <person name="Tsubouchi T."/>
            <person name="Morono Y."/>
            <person name="Uchiyama I."/>
            <person name="Ito T."/>
            <person name="Fujiyama A."/>
            <person name="Inagaki F."/>
            <person name="Takami H."/>
        </authorList>
    </citation>
    <scope>NUCLEOTIDE SEQUENCE</scope>
    <source>
        <strain evidence="1">Expedition CK06-06</strain>
    </source>
</reference>
<dbReference type="EMBL" id="BARV01004839">
    <property type="protein sequence ID" value="GAI07931.1"/>
    <property type="molecule type" value="Genomic_DNA"/>
</dbReference>
<dbReference type="AlphaFoldDB" id="X1LQ15"/>
<comment type="caution">
    <text evidence="1">The sequence shown here is derived from an EMBL/GenBank/DDBJ whole genome shotgun (WGS) entry which is preliminary data.</text>
</comment>
<accession>X1LQ15</accession>
<protein>
    <submittedName>
        <fullName evidence="1">Uncharacterized protein</fullName>
    </submittedName>
</protein>